<dbReference type="PANTHER" id="PTHR38041:SF1">
    <property type="entry name" value="CHORISMATE MUTASE"/>
    <property type="match status" value="1"/>
</dbReference>
<protein>
    <submittedName>
        <fullName evidence="3">Chorismate mutase</fullName>
    </submittedName>
</protein>
<organism evidence="3 4">
    <name type="scientific">Streptomyces liangshanensis</name>
    <dbReference type="NCBI Taxonomy" id="2717324"/>
    <lineage>
        <taxon>Bacteria</taxon>
        <taxon>Bacillati</taxon>
        <taxon>Actinomycetota</taxon>
        <taxon>Actinomycetes</taxon>
        <taxon>Kitasatosporales</taxon>
        <taxon>Streptomycetaceae</taxon>
        <taxon>Streptomyces</taxon>
    </lineage>
</organism>
<sequence length="116" mass="12657">MSGTTGAPAAEGAAAGHARIDELRGSIDVLDRQIVRLLAERTGVVMELTEHKRDEQTVRSPGRVEQVIEKVRRLADEQGMPPGIAEATYRTLIKELTDLQMVRLAERRAAAAEGAR</sequence>
<dbReference type="Gene3D" id="1.20.59.10">
    <property type="entry name" value="Chorismate mutase"/>
    <property type="match status" value="1"/>
</dbReference>
<evidence type="ECO:0000313" key="4">
    <source>
        <dbReference type="Proteomes" id="UP000501179"/>
    </source>
</evidence>
<feature type="domain" description="Chorismate mutase" evidence="2">
    <location>
        <begin position="14"/>
        <end position="104"/>
    </location>
</feature>
<dbReference type="InterPro" id="IPR036979">
    <property type="entry name" value="CM_dom_sf"/>
</dbReference>
<dbReference type="InterPro" id="IPR036263">
    <property type="entry name" value="Chorismate_II_sf"/>
</dbReference>
<dbReference type="GO" id="GO:0004106">
    <property type="term" value="F:chorismate mutase activity"/>
    <property type="evidence" value="ECO:0007669"/>
    <property type="project" value="InterPro"/>
</dbReference>
<accession>A0A6G9GXV1</accession>
<keyword evidence="1" id="KW-0413">Isomerase</keyword>
<name>A0A6G9GXV1_9ACTN</name>
<dbReference type="InterPro" id="IPR051331">
    <property type="entry name" value="Chorismate_mutase-related"/>
</dbReference>
<evidence type="ECO:0000256" key="1">
    <source>
        <dbReference type="ARBA" id="ARBA00023235"/>
    </source>
</evidence>
<dbReference type="RefSeq" id="WP_167028192.1">
    <property type="nucleotide sequence ID" value="NZ_CP050177.1"/>
</dbReference>
<dbReference type="SUPFAM" id="SSF48600">
    <property type="entry name" value="Chorismate mutase II"/>
    <property type="match status" value="1"/>
</dbReference>
<dbReference type="KEGG" id="slia:HA039_12535"/>
<gene>
    <name evidence="3" type="ORF">HA039_12535</name>
</gene>
<dbReference type="AlphaFoldDB" id="A0A6G9GXV1"/>
<reference evidence="3 4" key="1">
    <citation type="submission" date="2020-03" db="EMBL/GenBank/DDBJ databases">
        <title>A novel species.</title>
        <authorList>
            <person name="Gao J."/>
        </authorList>
    </citation>
    <scope>NUCLEOTIDE SEQUENCE [LARGE SCALE GENOMIC DNA]</scope>
    <source>
        <strain evidence="3 4">QMT-12</strain>
    </source>
</reference>
<dbReference type="GO" id="GO:0009697">
    <property type="term" value="P:salicylic acid biosynthetic process"/>
    <property type="evidence" value="ECO:0007669"/>
    <property type="project" value="TreeGrafter"/>
</dbReference>
<dbReference type="PANTHER" id="PTHR38041">
    <property type="entry name" value="CHORISMATE MUTASE"/>
    <property type="match status" value="1"/>
</dbReference>
<dbReference type="PROSITE" id="PS51168">
    <property type="entry name" value="CHORISMATE_MUT_2"/>
    <property type="match status" value="1"/>
</dbReference>
<dbReference type="InterPro" id="IPR002701">
    <property type="entry name" value="CM_II_prokaryot"/>
</dbReference>
<dbReference type="Proteomes" id="UP000501179">
    <property type="component" value="Chromosome"/>
</dbReference>
<dbReference type="Pfam" id="PF01817">
    <property type="entry name" value="CM_2"/>
    <property type="match status" value="1"/>
</dbReference>
<evidence type="ECO:0000259" key="2">
    <source>
        <dbReference type="PROSITE" id="PS51168"/>
    </source>
</evidence>
<dbReference type="GO" id="GO:0046417">
    <property type="term" value="P:chorismate metabolic process"/>
    <property type="evidence" value="ECO:0007669"/>
    <property type="project" value="InterPro"/>
</dbReference>
<keyword evidence="4" id="KW-1185">Reference proteome</keyword>
<evidence type="ECO:0000313" key="3">
    <source>
        <dbReference type="EMBL" id="QIQ03040.1"/>
    </source>
</evidence>
<proteinExistence type="predicted"/>
<dbReference type="SMART" id="SM00830">
    <property type="entry name" value="CM_2"/>
    <property type="match status" value="1"/>
</dbReference>
<dbReference type="EMBL" id="CP050177">
    <property type="protein sequence ID" value="QIQ03040.1"/>
    <property type="molecule type" value="Genomic_DNA"/>
</dbReference>